<evidence type="ECO:0000313" key="3">
    <source>
        <dbReference type="EMBL" id="KAL2067012.1"/>
    </source>
</evidence>
<feature type="transmembrane region" description="Helical" evidence="1">
    <location>
        <begin position="360"/>
        <end position="379"/>
    </location>
</feature>
<evidence type="ECO:0000313" key="4">
    <source>
        <dbReference type="Proteomes" id="UP001595075"/>
    </source>
</evidence>
<keyword evidence="4" id="KW-1185">Reference proteome</keyword>
<sequence length="481" mass="55459">MQSTANPPPPNDENLWFRKDVVVNLAEVTIPTPKVLKLLLTLITLDIVRHPRDGPLVPLQYSDFVRAWRPRHRSFIKLSNELPRHLTQSYIKNSIATSGMLGVGAQHRDINKAHWFLVHICLAHGNDIIEANGDLEIPGFPIGVKQFILAKPKRHFHSKIWSQKKAKLLKFKTEPYWQSSPVSTLLFHGAEMSHFQSILREGFTGAADYRFGNGLFMAEDPSTSWSYARERPLSQTAPPLSPFSNSPYKGYGLLLGCEVLGSGRPVHPVAKPKGSHVHVIQDFASIMPRYLFLIPPGGGTGSIPLRAEVKSRMMSVFRKIEDGRYAKDYKRPGLHKRVIPGSRTALKWLRYVFMRVFSPIRYIVASSVHIVVSIVSWIGHRIAQSLPLFLWYLLVIVQWFEYLRFARWVMWSVISDRMPPLRYQLLAISWSDVFLFLIPVFKEWFDRYVRPGLERSNRRPTSQAEFIRMYPTVEAYRARRY</sequence>
<keyword evidence="1" id="KW-0472">Membrane</keyword>
<dbReference type="InterPro" id="IPR012317">
    <property type="entry name" value="Poly(ADP-ribose)pol_cat_dom"/>
</dbReference>
<keyword evidence="1" id="KW-1133">Transmembrane helix</keyword>
<comment type="caution">
    <text evidence="3">The sequence shown here is derived from an EMBL/GenBank/DDBJ whole genome shotgun (WGS) entry which is preliminary data.</text>
</comment>
<reference evidence="3 4" key="1">
    <citation type="journal article" date="2024" name="Commun. Biol.">
        <title>Comparative genomic analysis of thermophilic fungi reveals convergent evolutionary adaptations and gene losses.</title>
        <authorList>
            <person name="Steindorff A.S."/>
            <person name="Aguilar-Pontes M.V."/>
            <person name="Robinson A.J."/>
            <person name="Andreopoulos B."/>
            <person name="LaButti K."/>
            <person name="Kuo A."/>
            <person name="Mondo S."/>
            <person name="Riley R."/>
            <person name="Otillar R."/>
            <person name="Haridas S."/>
            <person name="Lipzen A."/>
            <person name="Grimwood J."/>
            <person name="Schmutz J."/>
            <person name="Clum A."/>
            <person name="Reid I.D."/>
            <person name="Moisan M.C."/>
            <person name="Butler G."/>
            <person name="Nguyen T.T.M."/>
            <person name="Dewar K."/>
            <person name="Conant G."/>
            <person name="Drula E."/>
            <person name="Henrissat B."/>
            <person name="Hansel C."/>
            <person name="Singer S."/>
            <person name="Hutchinson M.I."/>
            <person name="de Vries R.P."/>
            <person name="Natvig D.O."/>
            <person name="Powell A.J."/>
            <person name="Tsang A."/>
            <person name="Grigoriev I.V."/>
        </authorList>
    </citation>
    <scope>NUCLEOTIDE SEQUENCE [LARGE SCALE GENOMIC DNA]</scope>
    <source>
        <strain evidence="3 4">CBS 494.80</strain>
    </source>
</reference>
<dbReference type="Proteomes" id="UP001595075">
    <property type="component" value="Unassembled WGS sequence"/>
</dbReference>
<dbReference type="Gene3D" id="3.90.228.10">
    <property type="match status" value="1"/>
</dbReference>
<proteinExistence type="predicted"/>
<dbReference type="Pfam" id="PF00644">
    <property type="entry name" value="PARP"/>
    <property type="match status" value="1"/>
</dbReference>
<keyword evidence="1" id="KW-0812">Transmembrane</keyword>
<evidence type="ECO:0000256" key="1">
    <source>
        <dbReference type="SAM" id="Phobius"/>
    </source>
</evidence>
<protein>
    <recommendedName>
        <fullName evidence="2">PARP catalytic domain-containing protein</fullName>
    </recommendedName>
</protein>
<evidence type="ECO:0000259" key="2">
    <source>
        <dbReference type="Pfam" id="PF00644"/>
    </source>
</evidence>
<gene>
    <name evidence="3" type="ORF">VTL71DRAFT_1436</name>
</gene>
<name>A0ABR4CAN8_9HELO</name>
<feature type="transmembrane region" description="Helical" evidence="1">
    <location>
        <begin position="386"/>
        <end position="403"/>
    </location>
</feature>
<accession>A0ABR4CAN8</accession>
<dbReference type="SUPFAM" id="SSF56399">
    <property type="entry name" value="ADP-ribosylation"/>
    <property type="match status" value="1"/>
</dbReference>
<organism evidence="3 4">
    <name type="scientific">Oculimacula yallundae</name>
    <dbReference type="NCBI Taxonomy" id="86028"/>
    <lineage>
        <taxon>Eukaryota</taxon>
        <taxon>Fungi</taxon>
        <taxon>Dikarya</taxon>
        <taxon>Ascomycota</taxon>
        <taxon>Pezizomycotina</taxon>
        <taxon>Leotiomycetes</taxon>
        <taxon>Helotiales</taxon>
        <taxon>Ploettnerulaceae</taxon>
        <taxon>Oculimacula</taxon>
    </lineage>
</organism>
<dbReference type="EMBL" id="JAZHXI010000010">
    <property type="protein sequence ID" value="KAL2067012.1"/>
    <property type="molecule type" value="Genomic_DNA"/>
</dbReference>
<feature type="transmembrane region" description="Helical" evidence="1">
    <location>
        <begin position="423"/>
        <end position="441"/>
    </location>
</feature>
<feature type="domain" description="PARP catalytic" evidence="2">
    <location>
        <begin position="180"/>
        <end position="230"/>
    </location>
</feature>